<organism evidence="11 12">
    <name type="scientific">Olivibacter ginsenosidimutans</name>
    <dbReference type="NCBI Taxonomy" id="1176537"/>
    <lineage>
        <taxon>Bacteria</taxon>
        <taxon>Pseudomonadati</taxon>
        <taxon>Bacteroidota</taxon>
        <taxon>Sphingobacteriia</taxon>
        <taxon>Sphingobacteriales</taxon>
        <taxon>Sphingobacteriaceae</taxon>
        <taxon>Olivibacter</taxon>
    </lineage>
</organism>
<feature type="domain" description="Polymerase nucleotidyl transferase" evidence="10">
    <location>
        <begin position="16"/>
        <end position="95"/>
    </location>
</feature>
<protein>
    <submittedName>
        <fullName evidence="11">Nucleotidyltransferase family protein</fullName>
    </submittedName>
</protein>
<evidence type="ECO:0000313" key="11">
    <source>
        <dbReference type="EMBL" id="GAA4802507.1"/>
    </source>
</evidence>
<evidence type="ECO:0000256" key="6">
    <source>
        <dbReference type="ARBA" id="ARBA00022741"/>
    </source>
</evidence>
<sequence>MVVAIHTKIDLLTLLKANKKKIRSFGVKKLSLFGSFASNQVKSESDVDLLVEFEPTMKTYDNFMDLSFFLEDLLGRKVELITPQSLSKYIGPHILKQAEHVRL</sequence>
<keyword evidence="2" id="KW-1277">Toxin-antitoxin system</keyword>
<comment type="similarity">
    <text evidence="9">Belongs to the MntA antitoxin family.</text>
</comment>
<evidence type="ECO:0000256" key="1">
    <source>
        <dbReference type="ARBA" id="ARBA00001946"/>
    </source>
</evidence>
<evidence type="ECO:0000256" key="3">
    <source>
        <dbReference type="ARBA" id="ARBA00022679"/>
    </source>
</evidence>
<evidence type="ECO:0000256" key="8">
    <source>
        <dbReference type="ARBA" id="ARBA00022842"/>
    </source>
</evidence>
<dbReference type="InterPro" id="IPR002934">
    <property type="entry name" value="Polymerase_NTP_transf_dom"/>
</dbReference>
<evidence type="ECO:0000313" key="12">
    <source>
        <dbReference type="Proteomes" id="UP001501411"/>
    </source>
</evidence>
<keyword evidence="4" id="KW-0548">Nucleotidyltransferase</keyword>
<reference evidence="12" key="1">
    <citation type="journal article" date="2019" name="Int. J. Syst. Evol. Microbiol.">
        <title>The Global Catalogue of Microorganisms (GCM) 10K type strain sequencing project: providing services to taxonomists for standard genome sequencing and annotation.</title>
        <authorList>
            <consortium name="The Broad Institute Genomics Platform"/>
            <consortium name="The Broad Institute Genome Sequencing Center for Infectious Disease"/>
            <person name="Wu L."/>
            <person name="Ma J."/>
        </authorList>
    </citation>
    <scope>NUCLEOTIDE SEQUENCE [LARGE SCALE GENOMIC DNA]</scope>
    <source>
        <strain evidence="12">JCM 18200</strain>
    </source>
</reference>
<keyword evidence="6" id="KW-0547">Nucleotide-binding</keyword>
<dbReference type="InterPro" id="IPR052038">
    <property type="entry name" value="Type-VII_TA_antitoxin"/>
</dbReference>
<evidence type="ECO:0000256" key="5">
    <source>
        <dbReference type="ARBA" id="ARBA00022723"/>
    </source>
</evidence>
<dbReference type="PANTHER" id="PTHR33571:SF14">
    <property type="entry name" value="PROTEIN ADENYLYLTRANSFERASE MJ0435-RELATED"/>
    <property type="match status" value="1"/>
</dbReference>
<keyword evidence="12" id="KW-1185">Reference proteome</keyword>
<dbReference type="Pfam" id="PF01909">
    <property type="entry name" value="NTP_transf_2"/>
    <property type="match status" value="1"/>
</dbReference>
<accession>A0ABP9BYU4</accession>
<keyword evidence="7" id="KW-0067">ATP-binding</keyword>
<dbReference type="CDD" id="cd05403">
    <property type="entry name" value="NT_KNTase_like"/>
    <property type="match status" value="1"/>
</dbReference>
<dbReference type="PANTHER" id="PTHR33571">
    <property type="entry name" value="SSL8005 PROTEIN"/>
    <property type="match status" value="1"/>
</dbReference>
<dbReference type="RefSeq" id="WP_345233628.1">
    <property type="nucleotide sequence ID" value="NZ_BAABIQ010000042.1"/>
</dbReference>
<comment type="cofactor">
    <cofactor evidence="1">
        <name>Mg(2+)</name>
        <dbReference type="ChEBI" id="CHEBI:18420"/>
    </cofactor>
</comment>
<keyword evidence="3" id="KW-0808">Transferase</keyword>
<dbReference type="SUPFAM" id="SSF81301">
    <property type="entry name" value="Nucleotidyltransferase"/>
    <property type="match status" value="1"/>
</dbReference>
<dbReference type="Proteomes" id="UP001501411">
    <property type="component" value="Unassembled WGS sequence"/>
</dbReference>
<evidence type="ECO:0000256" key="7">
    <source>
        <dbReference type="ARBA" id="ARBA00022840"/>
    </source>
</evidence>
<dbReference type="InterPro" id="IPR043519">
    <property type="entry name" value="NT_sf"/>
</dbReference>
<proteinExistence type="inferred from homology"/>
<comment type="caution">
    <text evidence="11">The sequence shown here is derived from an EMBL/GenBank/DDBJ whole genome shotgun (WGS) entry which is preliminary data.</text>
</comment>
<dbReference type="Gene3D" id="3.30.460.10">
    <property type="entry name" value="Beta Polymerase, domain 2"/>
    <property type="match status" value="1"/>
</dbReference>
<evidence type="ECO:0000259" key="10">
    <source>
        <dbReference type="Pfam" id="PF01909"/>
    </source>
</evidence>
<dbReference type="EMBL" id="BAABIQ010000042">
    <property type="protein sequence ID" value="GAA4802507.1"/>
    <property type="molecule type" value="Genomic_DNA"/>
</dbReference>
<evidence type="ECO:0000256" key="2">
    <source>
        <dbReference type="ARBA" id="ARBA00022649"/>
    </source>
</evidence>
<evidence type="ECO:0000256" key="9">
    <source>
        <dbReference type="ARBA" id="ARBA00038276"/>
    </source>
</evidence>
<name>A0ABP9BYU4_9SPHI</name>
<gene>
    <name evidence="11" type="ORF">GCM10023231_34340</name>
</gene>
<keyword evidence="8" id="KW-0460">Magnesium</keyword>
<evidence type="ECO:0000256" key="4">
    <source>
        <dbReference type="ARBA" id="ARBA00022695"/>
    </source>
</evidence>
<keyword evidence="5" id="KW-0479">Metal-binding</keyword>